<dbReference type="InterPro" id="IPR054257">
    <property type="entry name" value="DUF6988"/>
</dbReference>
<dbReference type="Pfam" id="PF22491">
    <property type="entry name" value="DUF6988"/>
    <property type="match status" value="1"/>
</dbReference>
<dbReference type="OrthoDB" id="8722161at2"/>
<dbReference type="RefSeq" id="WP_115537180.1">
    <property type="nucleotide sequence ID" value="NZ_QRGA01000021.1"/>
</dbReference>
<protein>
    <submittedName>
        <fullName evidence="1">Uncharacterized protein</fullName>
    </submittedName>
</protein>
<proteinExistence type="predicted"/>
<dbReference type="Proteomes" id="UP000256838">
    <property type="component" value="Unassembled WGS sequence"/>
</dbReference>
<keyword evidence="2" id="KW-1185">Reference proteome</keyword>
<evidence type="ECO:0000313" key="2">
    <source>
        <dbReference type="Proteomes" id="UP000256838"/>
    </source>
</evidence>
<dbReference type="AlphaFoldDB" id="A0A3D8JR46"/>
<comment type="caution">
    <text evidence="1">The sequence shown here is derived from an EMBL/GenBank/DDBJ whole genome shotgun (WGS) entry which is preliminary data.</text>
</comment>
<dbReference type="EMBL" id="QRGA01000021">
    <property type="protein sequence ID" value="RDU95166.1"/>
    <property type="molecule type" value="Genomic_DNA"/>
</dbReference>
<sequence length="202" mass="22694">MTRLEEEFARSIALSDWFHDALSEEGQVHADRRRLIALAFAALCLEHRAAFLLLVGQGANAGAMTLTRAILEAHIRTLWAYEIATDEKIERFFAGQYDPKVESTLQALKRKGAEHGALFEVLRTHHTTLSDYAHGGPRHMSRWIRQGEIGPNYSEGQMIEALHFVDIIGVMSATAREALLDKQTQHLSGRLHEMLARLDPNG</sequence>
<evidence type="ECO:0000313" key="1">
    <source>
        <dbReference type="EMBL" id="RDU95166.1"/>
    </source>
</evidence>
<organism evidence="1 2">
    <name type="scientific">Trinickia dinghuensis</name>
    <dbReference type="NCBI Taxonomy" id="2291023"/>
    <lineage>
        <taxon>Bacteria</taxon>
        <taxon>Pseudomonadati</taxon>
        <taxon>Pseudomonadota</taxon>
        <taxon>Betaproteobacteria</taxon>
        <taxon>Burkholderiales</taxon>
        <taxon>Burkholderiaceae</taxon>
        <taxon>Trinickia</taxon>
    </lineage>
</organism>
<gene>
    <name evidence="1" type="ORF">DWV00_29660</name>
</gene>
<name>A0A3D8JR46_9BURK</name>
<accession>A0A3D8JR46</accession>
<reference evidence="1 2" key="1">
    <citation type="submission" date="2018-08" db="EMBL/GenBank/DDBJ databases">
        <title>Paraburkholderia sp. DHOM06 isolated from forest soil.</title>
        <authorList>
            <person name="Gao Z.-H."/>
            <person name="Qiu L.-H."/>
        </authorList>
    </citation>
    <scope>NUCLEOTIDE SEQUENCE [LARGE SCALE GENOMIC DNA]</scope>
    <source>
        <strain evidence="1 2">DHOM06</strain>
    </source>
</reference>